<keyword evidence="17" id="KW-0449">Lipoprotein</keyword>
<dbReference type="FunFam" id="1.25.50.20:FF:000001">
    <property type="entry name" value="Aminopeptidase"/>
    <property type="match status" value="1"/>
</dbReference>
<dbReference type="GO" id="GO:0043171">
    <property type="term" value="P:peptide catabolic process"/>
    <property type="evidence" value="ECO:0007669"/>
    <property type="project" value="TreeGrafter"/>
</dbReference>
<organism evidence="25 26">
    <name type="scientific">Aromia moschata</name>
    <dbReference type="NCBI Taxonomy" id="1265417"/>
    <lineage>
        <taxon>Eukaryota</taxon>
        <taxon>Metazoa</taxon>
        <taxon>Ecdysozoa</taxon>
        <taxon>Arthropoda</taxon>
        <taxon>Hexapoda</taxon>
        <taxon>Insecta</taxon>
        <taxon>Pterygota</taxon>
        <taxon>Neoptera</taxon>
        <taxon>Endopterygota</taxon>
        <taxon>Coleoptera</taxon>
        <taxon>Polyphaga</taxon>
        <taxon>Cucujiformia</taxon>
        <taxon>Chrysomeloidea</taxon>
        <taxon>Cerambycidae</taxon>
        <taxon>Cerambycinae</taxon>
        <taxon>Callichromatini</taxon>
        <taxon>Aromia</taxon>
    </lineage>
</organism>
<dbReference type="GO" id="GO:0008270">
    <property type="term" value="F:zinc ion binding"/>
    <property type="evidence" value="ECO:0007669"/>
    <property type="project" value="InterPro"/>
</dbReference>
<dbReference type="Pfam" id="PF11838">
    <property type="entry name" value="ERAP1_C"/>
    <property type="match status" value="2"/>
</dbReference>
<evidence type="ECO:0000313" key="25">
    <source>
        <dbReference type="EMBL" id="KAJ8960565.1"/>
    </source>
</evidence>
<keyword evidence="10 21" id="KW-0732">Signal</keyword>
<evidence type="ECO:0000256" key="17">
    <source>
        <dbReference type="ARBA" id="ARBA00023288"/>
    </source>
</evidence>
<feature type="domain" description="Peptidase M1 membrane alanine aminopeptidase" evidence="22">
    <location>
        <begin position="1133"/>
        <end position="1356"/>
    </location>
</feature>
<dbReference type="GO" id="GO:0098552">
    <property type="term" value="C:side of membrane"/>
    <property type="evidence" value="ECO:0007669"/>
    <property type="project" value="UniProtKB-KW"/>
</dbReference>
<feature type="domain" description="Aminopeptidase N-like N-terminal" evidence="24">
    <location>
        <begin position="908"/>
        <end position="1098"/>
    </location>
</feature>
<dbReference type="Proteomes" id="UP001162162">
    <property type="component" value="Unassembled WGS sequence"/>
</dbReference>
<comment type="subcellular location">
    <subcellularLocation>
        <location evidence="2">Cell membrane</location>
        <topology evidence="2">Lipid-anchor</topology>
        <topology evidence="2">GPI-anchor</topology>
    </subcellularLocation>
</comment>
<feature type="domain" description="ERAP1-like C-terminal" evidence="23">
    <location>
        <begin position="559"/>
        <end position="853"/>
    </location>
</feature>
<accession>A0AAV8ZA01</accession>
<comment type="similarity">
    <text evidence="3">Belongs to the peptidase M1 family.</text>
</comment>
<feature type="binding site" evidence="19">
    <location>
        <position position="335"/>
    </location>
    <ligand>
        <name>Zn(2+)</name>
        <dbReference type="ChEBI" id="CHEBI:29105"/>
        <note>catalytic</note>
    </ligand>
</feature>
<dbReference type="PANTHER" id="PTHR11533:SF301">
    <property type="entry name" value="AMINOPEPTIDASE"/>
    <property type="match status" value="1"/>
</dbReference>
<evidence type="ECO:0000256" key="2">
    <source>
        <dbReference type="ARBA" id="ARBA00004609"/>
    </source>
</evidence>
<feature type="domain" description="ERAP1-like C-terminal" evidence="23">
    <location>
        <begin position="1432"/>
        <end position="1506"/>
    </location>
</feature>
<evidence type="ECO:0000259" key="23">
    <source>
        <dbReference type="Pfam" id="PF11838"/>
    </source>
</evidence>
<dbReference type="InterPro" id="IPR001930">
    <property type="entry name" value="Peptidase_M1"/>
</dbReference>
<dbReference type="InterPro" id="IPR045357">
    <property type="entry name" value="Aminopeptidase_N-like_N"/>
</dbReference>
<dbReference type="InterPro" id="IPR042097">
    <property type="entry name" value="Aminopeptidase_N-like_N_sf"/>
</dbReference>
<dbReference type="GO" id="GO:0042277">
    <property type="term" value="F:peptide binding"/>
    <property type="evidence" value="ECO:0007669"/>
    <property type="project" value="TreeGrafter"/>
</dbReference>
<evidence type="ECO:0000256" key="11">
    <source>
        <dbReference type="ARBA" id="ARBA00022801"/>
    </source>
</evidence>
<comment type="caution">
    <text evidence="25">The sequence shown here is derived from an EMBL/GenBank/DDBJ whole genome shotgun (WGS) entry which is preliminary data.</text>
</comment>
<keyword evidence="9 19" id="KW-0479">Metal-binding</keyword>
<evidence type="ECO:0000256" key="19">
    <source>
        <dbReference type="PIRSR" id="PIRSR634016-3"/>
    </source>
</evidence>
<dbReference type="FunFam" id="1.10.390.10:FF:000019">
    <property type="entry name" value="Aminopeptidase"/>
    <property type="match status" value="2"/>
</dbReference>
<evidence type="ECO:0000256" key="3">
    <source>
        <dbReference type="ARBA" id="ARBA00010136"/>
    </source>
</evidence>
<sequence length="1524" mass="172986">MAAIHILASFLLLYIPSYTLADDYRLPTIASPSHYELHINITSGAFTNDTSEFDGNVVIYFTVSDETTEVSLHSSYSYINIISVELNNQEVSSGNYSVNSTTDILTITYLDGLVVGTQYDLNIWYTSRLSDSDMYGFYKSSYEDLNGTTRYLATTQFQTTYARRAFPCWDEPAFKANFSVHITYPVGLNALSNTPGSVVITDNTNGLLTMQFEQTPLMSTYLLAFIVSDFTCTEGDSIDNAPYQVCSSSHTANIRDWALEIGPKIKKEFDEYTQFNYSYSISKLDQVAIPDFAAGAMENWGLVTYREIYLLWDPEESSNAYKQSIAVLIAHEFTHSWFGNLVTCDWWSETFLNEGFAQLLQYYTLHEVLPEWELRKQFVVRVLQTVLDSDSYLTSQALQSPASTPSEISAKFGTITYSKGASVFRMVMNFMGEENFRDGLRSYLVDYQYSNTIPSQLWTSLNATVNDTHSILPADLNTVMENWIVNSGFPLLHVAIIGNNAIITQERFLLSGNDSESKWYVPISLTISTDENKFQSTYPEAWLTPDSNVTVSIPTEAEWIIVNNFATGYYRVNYDDAIWTNIATALLASNFSDIPEENRAQIVNDAFTLARVDKIAYSRVFSIIAFLKNDVSYFSWYPAFSGFEFLLGRIGRSSLLGRTIVAHVSELMENLYQAVPITQLNDTDHLYTTNQVRTITWACRLGKEDCVDGVRDMFNEYKVNGTKPNKNLRSIVYCNGLRYSDNSSDWEFLWNVYQDTDLATERATLITALGCTQNTTLLNRYLLLSITPDSGIRSQDAYSVFSAIYSANDIGVDVAFEFLMENYEAIYEYYQSMNSLSNLITGIGALFTSQEQVIRESAVQALETAQTNLAWISTYSDDLYIYYRLEEENVIDENESTQPEYRLSTNYVPSHYQIHLNVTNEAFTAEGNSFNGSVIIHFTVTSRTWRVILHASDENIDITNVTLNNQYIPSDNYTINDTTNILTITLEDYLEPSIEYEVKLDYDGILETSTRGFFKSSYQTSDGETRYQLATQFQATHARRAFPCFDEPSFKATFQVLITYPSNLNAASNTKGSIVLTNPFTNQLTIQFEKTPVMSSYLVAFVVSDFTCSEGASIGNVTYQVCSRADATDYREFAIESGPQLISSLDNYTGYDYGTVLDKIDNYAIPTFGGAMENWGLVTYGESYLLWNPLESTNVNKHNVFTVMAHEFAHMWFGNLVTCSWWSELFLNEGFATYFEFFTPHDVLPEWELDKQFVVRIHQPVLETDAYATAQALQSPASTPAQISNKFSRVSYYKGGSILRMVEHFMGSDNFRTALQNYLVEHQFSITKPEDLWASLGEMIDNSTLPADLETIMQNWVQRPGYPLLNVTLVNDTVTITQQRFLESGEDITSKWYVPVSYTTSVDDNKFVNTTPQGWLTPTSDLQISWPTNATWIILNNQETAYYRVNYNETLWNGIATALKAENFSDIHELNRAQIADDLFDFAKINMVPYSTTFRVLEFLENDTSYFLGSRSPLNLARSSPISD</sequence>
<feature type="active site" description="Proton acceptor" evidence="18">
    <location>
        <position position="332"/>
    </location>
</feature>
<dbReference type="GO" id="GO:0070006">
    <property type="term" value="F:metalloaminopeptidase activity"/>
    <property type="evidence" value="ECO:0007669"/>
    <property type="project" value="TreeGrafter"/>
</dbReference>
<keyword evidence="7" id="KW-0336">GPI-anchor</keyword>
<feature type="binding site" evidence="19">
    <location>
        <position position="354"/>
    </location>
    <ligand>
        <name>Zn(2+)</name>
        <dbReference type="ChEBI" id="CHEBI:29105"/>
        <note>catalytic</note>
    </ligand>
</feature>
<evidence type="ECO:0000256" key="9">
    <source>
        <dbReference type="ARBA" id="ARBA00022723"/>
    </source>
</evidence>
<gene>
    <name evidence="25" type="ORF">NQ318_013854</name>
</gene>
<evidence type="ECO:0000256" key="12">
    <source>
        <dbReference type="ARBA" id="ARBA00022833"/>
    </source>
</evidence>
<evidence type="ECO:0000256" key="16">
    <source>
        <dbReference type="ARBA" id="ARBA00023180"/>
    </source>
</evidence>
<dbReference type="PRINTS" id="PR00756">
    <property type="entry name" value="ALADIPTASE"/>
</dbReference>
<keyword evidence="11" id="KW-0378">Hydrolase</keyword>
<evidence type="ECO:0000259" key="24">
    <source>
        <dbReference type="Pfam" id="PF17900"/>
    </source>
</evidence>
<evidence type="ECO:0000256" key="18">
    <source>
        <dbReference type="PIRSR" id="PIRSR634016-1"/>
    </source>
</evidence>
<dbReference type="Gene3D" id="1.10.390.10">
    <property type="entry name" value="Neutral Protease Domain 2"/>
    <property type="match status" value="2"/>
</dbReference>
<evidence type="ECO:0000256" key="21">
    <source>
        <dbReference type="SAM" id="SignalP"/>
    </source>
</evidence>
<dbReference type="GO" id="GO:0006508">
    <property type="term" value="P:proteolysis"/>
    <property type="evidence" value="ECO:0007669"/>
    <property type="project" value="UniProtKB-KW"/>
</dbReference>
<evidence type="ECO:0000259" key="22">
    <source>
        <dbReference type="Pfam" id="PF01433"/>
    </source>
</evidence>
<dbReference type="PANTHER" id="PTHR11533">
    <property type="entry name" value="PROTEASE M1 ZINC METALLOPROTEASE"/>
    <property type="match status" value="1"/>
</dbReference>
<evidence type="ECO:0000256" key="15">
    <source>
        <dbReference type="ARBA" id="ARBA00023157"/>
    </source>
</evidence>
<reference evidence="25" key="1">
    <citation type="journal article" date="2023" name="Insect Mol. Biol.">
        <title>Genome sequencing provides insights into the evolution of gene families encoding plant cell wall-degrading enzymes in longhorned beetles.</title>
        <authorList>
            <person name="Shin N.R."/>
            <person name="Okamura Y."/>
            <person name="Kirsch R."/>
            <person name="Pauchet Y."/>
        </authorList>
    </citation>
    <scope>NUCLEOTIDE SEQUENCE</scope>
    <source>
        <strain evidence="25">AMC_N1</strain>
    </source>
</reference>
<dbReference type="SUPFAM" id="SSF55486">
    <property type="entry name" value="Metalloproteases ('zincins'), catalytic domain"/>
    <property type="match status" value="2"/>
</dbReference>
<dbReference type="FunFam" id="2.60.40.1910:FF:000008">
    <property type="entry name" value="Aminopeptidase"/>
    <property type="match status" value="2"/>
</dbReference>
<feature type="site" description="Transition state stabilizer" evidence="20">
    <location>
        <position position="417"/>
    </location>
</feature>
<evidence type="ECO:0000256" key="20">
    <source>
        <dbReference type="PIRSR" id="PIRSR634016-4"/>
    </source>
</evidence>
<comment type="cofactor">
    <cofactor evidence="19">
        <name>Zn(2+)</name>
        <dbReference type="ChEBI" id="CHEBI:29105"/>
    </cofactor>
    <text evidence="19">Binds 1 zinc ion per subunit.</text>
</comment>
<dbReference type="GO" id="GO:0005615">
    <property type="term" value="C:extracellular space"/>
    <property type="evidence" value="ECO:0007669"/>
    <property type="project" value="TreeGrafter"/>
</dbReference>
<dbReference type="Gene3D" id="1.25.50.20">
    <property type="match status" value="2"/>
</dbReference>
<dbReference type="InterPro" id="IPR027268">
    <property type="entry name" value="Peptidase_M4/M1_CTD_sf"/>
</dbReference>
<evidence type="ECO:0000256" key="10">
    <source>
        <dbReference type="ARBA" id="ARBA00022729"/>
    </source>
</evidence>
<evidence type="ECO:0000256" key="13">
    <source>
        <dbReference type="ARBA" id="ARBA00023049"/>
    </source>
</evidence>
<dbReference type="InterPro" id="IPR024571">
    <property type="entry name" value="ERAP1-like_C_dom"/>
</dbReference>
<keyword evidence="26" id="KW-1185">Reference proteome</keyword>
<feature type="signal peptide" evidence="21">
    <location>
        <begin position="1"/>
        <end position="21"/>
    </location>
</feature>
<dbReference type="InterPro" id="IPR014782">
    <property type="entry name" value="Peptidase_M1_dom"/>
</dbReference>
<dbReference type="FunFam" id="2.60.40.1730:FF:000013">
    <property type="entry name" value="Aminopeptidase"/>
    <property type="match status" value="2"/>
</dbReference>
<dbReference type="Pfam" id="PF01433">
    <property type="entry name" value="Peptidase_M1"/>
    <property type="match status" value="2"/>
</dbReference>
<feature type="domain" description="Aminopeptidase N-like N-terminal" evidence="24">
    <location>
        <begin position="32"/>
        <end position="222"/>
    </location>
</feature>
<dbReference type="GO" id="GO:0005737">
    <property type="term" value="C:cytoplasm"/>
    <property type="evidence" value="ECO:0007669"/>
    <property type="project" value="TreeGrafter"/>
</dbReference>
<feature type="binding site" evidence="19">
    <location>
        <position position="331"/>
    </location>
    <ligand>
        <name>Zn(2+)</name>
        <dbReference type="ChEBI" id="CHEBI:29105"/>
        <note>catalytic</note>
    </ligand>
</feature>
<dbReference type="Gene3D" id="2.60.40.1910">
    <property type="match status" value="2"/>
</dbReference>
<evidence type="ECO:0000256" key="4">
    <source>
        <dbReference type="ARBA" id="ARBA00012564"/>
    </source>
</evidence>
<dbReference type="CDD" id="cd09601">
    <property type="entry name" value="M1_APN-Q_like"/>
    <property type="match status" value="2"/>
</dbReference>
<dbReference type="InterPro" id="IPR034016">
    <property type="entry name" value="M1_APN-typ"/>
</dbReference>
<keyword evidence="12 19" id="KW-0862">Zinc</keyword>
<evidence type="ECO:0000256" key="5">
    <source>
        <dbReference type="ARBA" id="ARBA00015611"/>
    </source>
</evidence>
<feature type="domain" description="Peptidase M1 membrane alanine aminopeptidase" evidence="22">
    <location>
        <begin position="258"/>
        <end position="483"/>
    </location>
</feature>
<dbReference type="Pfam" id="PF17900">
    <property type="entry name" value="Peptidase_M1_N"/>
    <property type="match status" value="2"/>
</dbReference>
<evidence type="ECO:0000256" key="7">
    <source>
        <dbReference type="ARBA" id="ARBA00022622"/>
    </source>
</evidence>
<keyword evidence="14" id="KW-0472">Membrane</keyword>
<proteinExistence type="inferred from homology"/>
<dbReference type="GO" id="GO:0005886">
    <property type="term" value="C:plasma membrane"/>
    <property type="evidence" value="ECO:0007669"/>
    <property type="project" value="UniProtKB-SubCell"/>
</dbReference>
<evidence type="ECO:0000256" key="1">
    <source>
        <dbReference type="ARBA" id="ARBA00000098"/>
    </source>
</evidence>
<keyword evidence="15" id="KW-1015">Disulfide bond</keyword>
<evidence type="ECO:0000256" key="14">
    <source>
        <dbReference type="ARBA" id="ARBA00023136"/>
    </source>
</evidence>
<dbReference type="GO" id="GO:0016285">
    <property type="term" value="F:alanyl aminopeptidase activity"/>
    <property type="evidence" value="ECO:0007669"/>
    <property type="project" value="UniProtKB-EC"/>
</dbReference>
<evidence type="ECO:0000313" key="26">
    <source>
        <dbReference type="Proteomes" id="UP001162162"/>
    </source>
</evidence>
<dbReference type="InterPro" id="IPR050344">
    <property type="entry name" value="Peptidase_M1_aminopeptidases"/>
</dbReference>
<evidence type="ECO:0000256" key="6">
    <source>
        <dbReference type="ARBA" id="ARBA00022475"/>
    </source>
</evidence>
<comment type="catalytic activity">
    <reaction evidence="1">
        <text>Release of an N-terminal amino acid, Xaa-|-Yaa- from a peptide, amide or arylamide. Xaa is preferably Ala, but may be most amino acids including Pro (slow action). When a terminal hydrophobic residue is followed by a prolyl residue, the two may be released as an intact Xaa-Pro dipeptide.</text>
        <dbReference type="EC" id="3.4.11.2"/>
    </reaction>
</comment>
<feature type="chain" id="PRO_5043507892" description="Aminopeptidase N" evidence="21">
    <location>
        <begin position="22"/>
        <end position="1524"/>
    </location>
</feature>
<keyword evidence="13" id="KW-0482">Metalloprotease</keyword>
<keyword evidence="16" id="KW-0325">Glycoprotein</keyword>
<dbReference type="Gene3D" id="2.60.40.1730">
    <property type="entry name" value="tricorn interacting facor f3 domain"/>
    <property type="match status" value="2"/>
</dbReference>
<keyword evidence="6" id="KW-1003">Cell membrane</keyword>
<dbReference type="SUPFAM" id="SSF63737">
    <property type="entry name" value="Leukotriene A4 hydrolase N-terminal domain"/>
    <property type="match status" value="2"/>
</dbReference>
<evidence type="ECO:0000256" key="8">
    <source>
        <dbReference type="ARBA" id="ARBA00022670"/>
    </source>
</evidence>
<keyword evidence="8" id="KW-0645">Protease</keyword>
<dbReference type="EC" id="3.4.11.2" evidence="4"/>
<name>A0AAV8ZA01_9CUCU</name>
<protein>
    <recommendedName>
        <fullName evidence="5">Aminopeptidase N</fullName>
        <ecNumber evidence="4">3.4.11.2</ecNumber>
    </recommendedName>
</protein>
<dbReference type="EMBL" id="JAPWTK010000008">
    <property type="protein sequence ID" value="KAJ8960565.1"/>
    <property type="molecule type" value="Genomic_DNA"/>
</dbReference>